<evidence type="ECO:0000313" key="4">
    <source>
        <dbReference type="Proteomes" id="UP000887013"/>
    </source>
</evidence>
<organism evidence="3 4">
    <name type="scientific">Nephila pilipes</name>
    <name type="common">Giant wood spider</name>
    <name type="synonym">Nephila maculata</name>
    <dbReference type="NCBI Taxonomy" id="299642"/>
    <lineage>
        <taxon>Eukaryota</taxon>
        <taxon>Metazoa</taxon>
        <taxon>Ecdysozoa</taxon>
        <taxon>Arthropoda</taxon>
        <taxon>Chelicerata</taxon>
        <taxon>Arachnida</taxon>
        <taxon>Araneae</taxon>
        <taxon>Araneomorphae</taxon>
        <taxon>Entelegynae</taxon>
        <taxon>Araneoidea</taxon>
        <taxon>Nephilidae</taxon>
        <taxon>Nephila</taxon>
    </lineage>
</organism>
<feature type="chain" id="PRO_5036479784" evidence="2">
    <location>
        <begin position="26"/>
        <end position="100"/>
    </location>
</feature>
<evidence type="ECO:0000256" key="2">
    <source>
        <dbReference type="SAM" id="SignalP"/>
    </source>
</evidence>
<evidence type="ECO:0000313" key="3">
    <source>
        <dbReference type="EMBL" id="GFT90747.1"/>
    </source>
</evidence>
<name>A0A8X6PXK8_NEPPI</name>
<dbReference type="Proteomes" id="UP000887013">
    <property type="component" value="Unassembled WGS sequence"/>
</dbReference>
<dbReference type="AlphaFoldDB" id="A0A8X6PXK8"/>
<gene>
    <name evidence="3" type="ORF">NPIL_96511</name>
</gene>
<feature type="compositionally biased region" description="Polar residues" evidence="1">
    <location>
        <begin position="73"/>
        <end position="86"/>
    </location>
</feature>
<feature type="region of interest" description="Disordered" evidence="1">
    <location>
        <begin position="50"/>
        <end position="100"/>
    </location>
</feature>
<reference evidence="3" key="1">
    <citation type="submission" date="2020-08" db="EMBL/GenBank/DDBJ databases">
        <title>Multicomponent nature underlies the extraordinary mechanical properties of spider dragline silk.</title>
        <authorList>
            <person name="Kono N."/>
            <person name="Nakamura H."/>
            <person name="Mori M."/>
            <person name="Yoshida Y."/>
            <person name="Ohtoshi R."/>
            <person name="Malay A.D."/>
            <person name="Moran D.A.P."/>
            <person name="Tomita M."/>
            <person name="Numata K."/>
            <person name="Arakawa K."/>
        </authorList>
    </citation>
    <scope>NUCLEOTIDE SEQUENCE</scope>
</reference>
<proteinExistence type="predicted"/>
<feature type="compositionally biased region" description="Polar residues" evidence="1">
    <location>
        <begin position="54"/>
        <end position="63"/>
    </location>
</feature>
<dbReference type="EMBL" id="BMAW01025055">
    <property type="protein sequence ID" value="GFT90747.1"/>
    <property type="molecule type" value="Genomic_DNA"/>
</dbReference>
<keyword evidence="4" id="KW-1185">Reference proteome</keyword>
<feature type="signal peptide" evidence="2">
    <location>
        <begin position="1"/>
        <end position="25"/>
    </location>
</feature>
<keyword evidence="2" id="KW-0732">Signal</keyword>
<protein>
    <submittedName>
        <fullName evidence="3">Uncharacterized protein</fullName>
    </submittedName>
</protein>
<comment type="caution">
    <text evidence="3">The sequence shown here is derived from an EMBL/GenBank/DDBJ whole genome shotgun (WGS) entry which is preliminary data.</text>
</comment>
<evidence type="ECO:0000256" key="1">
    <source>
        <dbReference type="SAM" id="MobiDB-lite"/>
    </source>
</evidence>
<accession>A0A8X6PXK8</accession>
<sequence length="100" mass="11456">MKSFFLCVIFLTLMTAYQTATPALAVYCYRDIKGQFQCIPLHRQEVVKRPYINQRPSTDNQNGAKMPGINQRPYINQRPSTDNQNGAKRPGIIQVNHRSS</sequence>